<evidence type="ECO:0000313" key="1">
    <source>
        <dbReference type="EMBL" id="PTQ59095.1"/>
    </source>
</evidence>
<dbReference type="EMBL" id="QAOG01000006">
    <property type="protein sequence ID" value="PTQ59095.1"/>
    <property type="molecule type" value="Genomic_DNA"/>
</dbReference>
<dbReference type="Proteomes" id="UP000244189">
    <property type="component" value="Unassembled WGS sequence"/>
</dbReference>
<dbReference type="AlphaFoldDB" id="A0A2T5GID6"/>
<accession>A0A2T5GID6</accession>
<keyword evidence="2" id="KW-1185">Reference proteome</keyword>
<gene>
    <name evidence="1" type="ORF">C8J26_3422</name>
</gene>
<dbReference type="Gene3D" id="2.60.120.620">
    <property type="entry name" value="q2cbj1_9rhob like domain"/>
    <property type="match status" value="1"/>
</dbReference>
<name>A0A2T5GID6_9SPHN</name>
<dbReference type="SUPFAM" id="SSF51197">
    <property type="entry name" value="Clavaminate synthase-like"/>
    <property type="match status" value="1"/>
</dbReference>
<comment type="caution">
    <text evidence="1">The sequence shown here is derived from an EMBL/GenBank/DDBJ whole genome shotgun (WGS) entry which is preliminary data.</text>
</comment>
<protein>
    <recommendedName>
        <fullName evidence="3">Phytanoyl-CoA dioxygenase PhyH</fullName>
    </recommendedName>
</protein>
<evidence type="ECO:0008006" key="3">
    <source>
        <dbReference type="Google" id="ProtNLM"/>
    </source>
</evidence>
<reference evidence="1 2" key="1">
    <citation type="submission" date="2018-04" db="EMBL/GenBank/DDBJ databases">
        <title>Genomic Encyclopedia of Type Strains, Phase III (KMG-III): the genomes of soil and plant-associated and newly described type strains.</title>
        <authorList>
            <person name="Whitman W."/>
        </authorList>
    </citation>
    <scope>NUCLEOTIDE SEQUENCE [LARGE SCALE GENOMIC DNA]</scope>
    <source>
        <strain evidence="1 2">MA101b</strain>
    </source>
</reference>
<sequence length="320" mass="35036">MAKLTQKILRRLGDRPAKLAFGVTNMAPVRRRLEQRYAAALAGHRPALPILSPSDQDIVDTLSRTGVYVTSLEALGIPGSAAMFAAAQRVAADCTDMARRLSDAGRDFIVAPPTAILAHDEIFHWGLSSRLLDIAEAYIGLPVAYDGLALIYTVANGRGGGAREWHRDREDRKMIKVAIYCCDVEPGGGPLQVISRPDLGQTDANGYRYAGGSEEELTSRLGADYRDAVVTCTGAAGTVVFTDTARFFHRGQPAHTHDRTALYYSYFARQTRHPFFCQRSGLNPRQLETLALGMPPRQRNATLWARSLHPVLKIIPPAPV</sequence>
<dbReference type="RefSeq" id="WP_146168871.1">
    <property type="nucleotide sequence ID" value="NZ_QAOG01000006.1"/>
</dbReference>
<evidence type="ECO:0000313" key="2">
    <source>
        <dbReference type="Proteomes" id="UP000244189"/>
    </source>
</evidence>
<proteinExistence type="predicted"/>
<organism evidence="1 2">
    <name type="scientific">Sphingomonas aurantiaca</name>
    <dbReference type="NCBI Taxonomy" id="185949"/>
    <lineage>
        <taxon>Bacteria</taxon>
        <taxon>Pseudomonadati</taxon>
        <taxon>Pseudomonadota</taxon>
        <taxon>Alphaproteobacteria</taxon>
        <taxon>Sphingomonadales</taxon>
        <taxon>Sphingomonadaceae</taxon>
        <taxon>Sphingomonas</taxon>
    </lineage>
</organism>